<dbReference type="RefSeq" id="WP_171326236.1">
    <property type="nucleotide sequence ID" value="NZ_JABFBC010000002.1"/>
</dbReference>
<evidence type="ECO:0000313" key="3">
    <source>
        <dbReference type="Proteomes" id="UP000572377"/>
    </source>
</evidence>
<dbReference type="Proteomes" id="UP000572377">
    <property type="component" value="Unassembled WGS sequence"/>
</dbReference>
<reference evidence="2 3" key="1">
    <citation type="submission" date="2020-05" db="EMBL/GenBank/DDBJ databases">
        <title>Gimesia benthica sp. nov., a novel planctomycete isolated from a deep-sea water sample of the Northwest Indian Ocean.</title>
        <authorList>
            <person name="Wang J."/>
            <person name="Ruan C."/>
            <person name="Song L."/>
            <person name="Zhu Y."/>
            <person name="Li A."/>
            <person name="Zheng X."/>
            <person name="Wang L."/>
            <person name="Lu Z."/>
            <person name="Huang Y."/>
            <person name="Du W."/>
            <person name="Zhou Y."/>
            <person name="Huang L."/>
            <person name="Dai X."/>
        </authorList>
    </citation>
    <scope>NUCLEOTIDE SEQUENCE [LARGE SCALE GENOMIC DNA]</scope>
    <source>
        <strain evidence="2 3">YYQ-30</strain>
    </source>
</reference>
<keyword evidence="3" id="KW-1185">Reference proteome</keyword>
<sequence length="170" mass="18116">MPKNILLPCTFLIASSLAATGHAEGSGALTLNLADDEYVLPLWSEQSDWSGGESWPSINIHARAPSEGGGDPLVVSLSFEASRWEPAVPELDLTRYKDGAVVLKLFAREEADHGALSVTLEGHEVDGSMLSLAGRFEGTMGTSDNFGRDIDLSDAVPVKGTFEVTLENLD</sequence>
<keyword evidence="1" id="KW-0732">Signal</keyword>
<evidence type="ECO:0000313" key="2">
    <source>
        <dbReference type="EMBL" id="NNU81393.1"/>
    </source>
</evidence>
<dbReference type="AlphaFoldDB" id="A0A849L557"/>
<feature type="signal peptide" evidence="1">
    <location>
        <begin position="1"/>
        <end position="18"/>
    </location>
</feature>
<comment type="caution">
    <text evidence="2">The sequence shown here is derived from an EMBL/GenBank/DDBJ whole genome shotgun (WGS) entry which is preliminary data.</text>
</comment>
<evidence type="ECO:0000256" key="1">
    <source>
        <dbReference type="SAM" id="SignalP"/>
    </source>
</evidence>
<organism evidence="2 3">
    <name type="scientific">Halovulum dunhuangense</name>
    <dbReference type="NCBI Taxonomy" id="1505036"/>
    <lineage>
        <taxon>Bacteria</taxon>
        <taxon>Pseudomonadati</taxon>
        <taxon>Pseudomonadota</taxon>
        <taxon>Alphaproteobacteria</taxon>
        <taxon>Rhodobacterales</taxon>
        <taxon>Paracoccaceae</taxon>
        <taxon>Halovulum</taxon>
    </lineage>
</organism>
<gene>
    <name evidence="2" type="ORF">HMH01_13200</name>
</gene>
<accession>A0A849L557</accession>
<feature type="chain" id="PRO_5032327974" evidence="1">
    <location>
        <begin position="19"/>
        <end position="170"/>
    </location>
</feature>
<proteinExistence type="predicted"/>
<dbReference type="EMBL" id="JABFBC010000002">
    <property type="protein sequence ID" value="NNU81393.1"/>
    <property type="molecule type" value="Genomic_DNA"/>
</dbReference>
<protein>
    <submittedName>
        <fullName evidence="2">Uncharacterized protein</fullName>
    </submittedName>
</protein>
<name>A0A849L557_9RHOB</name>